<protein>
    <submittedName>
        <fullName evidence="1">Uncharacterized protein</fullName>
    </submittedName>
</protein>
<comment type="caution">
    <text evidence="1">The sequence shown here is derived from an EMBL/GenBank/DDBJ whole genome shotgun (WGS) entry which is preliminary data.</text>
</comment>
<name>A0ACC2TRY0_9FUNG</name>
<gene>
    <name evidence="1" type="ORF">DSO57_1017333</name>
</gene>
<accession>A0ACC2TRY0</accession>
<evidence type="ECO:0000313" key="2">
    <source>
        <dbReference type="Proteomes" id="UP001165960"/>
    </source>
</evidence>
<dbReference type="EMBL" id="QTSX02002202">
    <property type="protein sequence ID" value="KAJ9077362.1"/>
    <property type="molecule type" value="Genomic_DNA"/>
</dbReference>
<proteinExistence type="predicted"/>
<reference evidence="1" key="1">
    <citation type="submission" date="2022-04" db="EMBL/GenBank/DDBJ databases">
        <title>Genome of the entomopathogenic fungus Entomophthora muscae.</title>
        <authorList>
            <person name="Elya C."/>
            <person name="Lovett B.R."/>
            <person name="Lee E."/>
            <person name="Macias A.M."/>
            <person name="Hajek A.E."/>
            <person name="De Bivort B.L."/>
            <person name="Kasson M.T."/>
            <person name="De Fine Licht H.H."/>
            <person name="Stajich J.E."/>
        </authorList>
    </citation>
    <scope>NUCLEOTIDE SEQUENCE</scope>
    <source>
        <strain evidence="1">Berkeley</strain>
    </source>
</reference>
<dbReference type="Proteomes" id="UP001165960">
    <property type="component" value="Unassembled WGS sequence"/>
</dbReference>
<organism evidence="1 2">
    <name type="scientific">Entomophthora muscae</name>
    <dbReference type="NCBI Taxonomy" id="34485"/>
    <lineage>
        <taxon>Eukaryota</taxon>
        <taxon>Fungi</taxon>
        <taxon>Fungi incertae sedis</taxon>
        <taxon>Zoopagomycota</taxon>
        <taxon>Entomophthoromycotina</taxon>
        <taxon>Entomophthoromycetes</taxon>
        <taxon>Entomophthorales</taxon>
        <taxon>Entomophthoraceae</taxon>
        <taxon>Entomophthora</taxon>
    </lineage>
</organism>
<evidence type="ECO:0000313" key="1">
    <source>
        <dbReference type="EMBL" id="KAJ9077362.1"/>
    </source>
</evidence>
<keyword evidence="2" id="KW-1185">Reference proteome</keyword>
<sequence length="335" mass="36910">MKSNASMSTFARIRSNYTFKSKHVDDRPMKPSVHFLVGVASSMSEYLSYDGIKTWYKTLADQQPDLVQYSTIGKTHQGHDMFAIQVGNGTKGVTYLQGLVHAREWATGPILAHIVDNIVDSWASSRSLSNMKVVVVPVANPDGYEYSRTVDKLWRKNRAPGKGGIGVDLNRNFPARWSEATDGLFSPSENYRGQAVASELEVQAIMRHLRPMPVKAALDFHGYGKRILYPSARKNPSIKSKRVGEEMASRIKTTGNPFSAMPISSFTPATGSLVEWAHTQKGALSYGIEVPPGLSEQPNVAIGFFPDPSILQSQAKDLMPAIHHLVASSSQKYQV</sequence>